<gene>
    <name evidence="1" type="ORF">HHI36_014979</name>
</gene>
<evidence type="ECO:0000313" key="2">
    <source>
        <dbReference type="Proteomes" id="UP001516400"/>
    </source>
</evidence>
<evidence type="ECO:0000313" key="1">
    <source>
        <dbReference type="EMBL" id="KAL3273541.1"/>
    </source>
</evidence>
<dbReference type="EMBL" id="JABFTP020000062">
    <property type="protein sequence ID" value="KAL3273541.1"/>
    <property type="molecule type" value="Genomic_DNA"/>
</dbReference>
<proteinExistence type="predicted"/>
<dbReference type="Proteomes" id="UP001516400">
    <property type="component" value="Unassembled WGS sequence"/>
</dbReference>
<sequence length="104" mass="12032">MNKFAEVFESRKMSSSDEEELLLLFALDHRPAQEDNFGCTPSIRRENNLENTTVSVVNYSLMKTDFLHIFEGRGKVLRSYMQFCDPRLNGSPQIGEVLLKQEKD</sequence>
<organism evidence="1 2">
    <name type="scientific">Cryptolaemus montrouzieri</name>
    <dbReference type="NCBI Taxonomy" id="559131"/>
    <lineage>
        <taxon>Eukaryota</taxon>
        <taxon>Metazoa</taxon>
        <taxon>Ecdysozoa</taxon>
        <taxon>Arthropoda</taxon>
        <taxon>Hexapoda</taxon>
        <taxon>Insecta</taxon>
        <taxon>Pterygota</taxon>
        <taxon>Neoptera</taxon>
        <taxon>Endopterygota</taxon>
        <taxon>Coleoptera</taxon>
        <taxon>Polyphaga</taxon>
        <taxon>Cucujiformia</taxon>
        <taxon>Coccinelloidea</taxon>
        <taxon>Coccinellidae</taxon>
        <taxon>Scymninae</taxon>
        <taxon>Scymnini</taxon>
        <taxon>Cryptolaemus</taxon>
    </lineage>
</organism>
<keyword evidence="2" id="KW-1185">Reference proteome</keyword>
<dbReference type="AlphaFoldDB" id="A0ABD2N4C6"/>
<reference evidence="1 2" key="1">
    <citation type="journal article" date="2021" name="BMC Biol.">
        <title>Horizontally acquired antibacterial genes associated with adaptive radiation of ladybird beetles.</title>
        <authorList>
            <person name="Li H.S."/>
            <person name="Tang X.F."/>
            <person name="Huang Y.H."/>
            <person name="Xu Z.Y."/>
            <person name="Chen M.L."/>
            <person name="Du X.Y."/>
            <person name="Qiu B.Y."/>
            <person name="Chen P.T."/>
            <person name="Zhang W."/>
            <person name="Slipinski A."/>
            <person name="Escalona H.E."/>
            <person name="Waterhouse R.M."/>
            <person name="Zwick A."/>
            <person name="Pang H."/>
        </authorList>
    </citation>
    <scope>NUCLEOTIDE SEQUENCE [LARGE SCALE GENOMIC DNA]</scope>
    <source>
        <strain evidence="1">SYSU2018</strain>
    </source>
</reference>
<accession>A0ABD2N4C6</accession>
<protein>
    <submittedName>
        <fullName evidence="1">Uncharacterized protein</fullName>
    </submittedName>
</protein>
<name>A0ABD2N4C6_9CUCU</name>
<comment type="caution">
    <text evidence="1">The sequence shown here is derived from an EMBL/GenBank/DDBJ whole genome shotgun (WGS) entry which is preliminary data.</text>
</comment>